<evidence type="ECO:0000313" key="3">
    <source>
        <dbReference type="Proteomes" id="UP001201812"/>
    </source>
</evidence>
<dbReference type="AlphaFoldDB" id="A0AAD4MKL6"/>
<organism evidence="2 3">
    <name type="scientific">Ditylenchus destructor</name>
    <dbReference type="NCBI Taxonomy" id="166010"/>
    <lineage>
        <taxon>Eukaryota</taxon>
        <taxon>Metazoa</taxon>
        <taxon>Ecdysozoa</taxon>
        <taxon>Nematoda</taxon>
        <taxon>Chromadorea</taxon>
        <taxon>Rhabditida</taxon>
        <taxon>Tylenchina</taxon>
        <taxon>Tylenchomorpha</taxon>
        <taxon>Sphaerularioidea</taxon>
        <taxon>Anguinidae</taxon>
        <taxon>Anguininae</taxon>
        <taxon>Ditylenchus</taxon>
    </lineage>
</organism>
<protein>
    <submittedName>
        <fullName evidence="2">Uncharacterized protein</fullName>
    </submittedName>
</protein>
<proteinExistence type="predicted"/>
<accession>A0AAD4MKL6</accession>
<dbReference type="EMBL" id="JAKKPZ010000316">
    <property type="protein sequence ID" value="KAI1696639.1"/>
    <property type="molecule type" value="Genomic_DNA"/>
</dbReference>
<evidence type="ECO:0000256" key="1">
    <source>
        <dbReference type="SAM" id="MobiDB-lite"/>
    </source>
</evidence>
<feature type="compositionally biased region" description="Basic and acidic residues" evidence="1">
    <location>
        <begin position="89"/>
        <end position="99"/>
    </location>
</feature>
<dbReference type="Proteomes" id="UP001201812">
    <property type="component" value="Unassembled WGS sequence"/>
</dbReference>
<gene>
    <name evidence="2" type="ORF">DdX_18952</name>
</gene>
<feature type="compositionally biased region" description="Basic and acidic residues" evidence="1">
    <location>
        <begin position="32"/>
        <end position="50"/>
    </location>
</feature>
<feature type="region of interest" description="Disordered" evidence="1">
    <location>
        <begin position="71"/>
        <end position="99"/>
    </location>
</feature>
<reference evidence="2" key="1">
    <citation type="submission" date="2022-01" db="EMBL/GenBank/DDBJ databases">
        <title>Genome Sequence Resource for Two Populations of Ditylenchus destructor, the Migratory Endoparasitic Phytonematode.</title>
        <authorList>
            <person name="Zhang H."/>
            <person name="Lin R."/>
            <person name="Xie B."/>
        </authorList>
    </citation>
    <scope>NUCLEOTIDE SEQUENCE</scope>
    <source>
        <strain evidence="2">BazhouSP</strain>
    </source>
</reference>
<name>A0AAD4MKL6_9BILA</name>
<keyword evidence="3" id="KW-1185">Reference proteome</keyword>
<sequence>MDQRNHILGAERQQRKNHKSTSRLGKAGTMERQNHQKAWKELAPRSDGPREIPSIMRRYLRAETTRLITKEQVTSKRVKRPDFATKSGVDTHRRKDPRA</sequence>
<feature type="region of interest" description="Disordered" evidence="1">
    <location>
        <begin position="1"/>
        <end position="52"/>
    </location>
</feature>
<comment type="caution">
    <text evidence="2">The sequence shown here is derived from an EMBL/GenBank/DDBJ whole genome shotgun (WGS) entry which is preliminary data.</text>
</comment>
<evidence type="ECO:0000313" key="2">
    <source>
        <dbReference type="EMBL" id="KAI1696639.1"/>
    </source>
</evidence>